<dbReference type="GO" id="GO:0042147">
    <property type="term" value="P:retrograde transport, endosome to Golgi"/>
    <property type="evidence" value="ECO:0007669"/>
    <property type="project" value="InterPro"/>
</dbReference>
<dbReference type="OrthoDB" id="10258141at2759"/>
<accession>A0A2G9UI79</accession>
<keyword evidence="4" id="KW-0653">Protein transport</keyword>
<keyword evidence="3" id="KW-0813">Transport</keyword>
<dbReference type="InterPro" id="IPR042491">
    <property type="entry name" value="Vps35_C"/>
</dbReference>
<dbReference type="PANTHER" id="PTHR11099">
    <property type="entry name" value="VACUOLAR SORTING PROTEIN 35"/>
    <property type="match status" value="1"/>
</dbReference>
<dbReference type="GO" id="GO:0006886">
    <property type="term" value="P:intracellular protein transport"/>
    <property type="evidence" value="ECO:0007669"/>
    <property type="project" value="TreeGrafter"/>
</dbReference>
<dbReference type="Proteomes" id="UP000230423">
    <property type="component" value="Unassembled WGS sequence"/>
</dbReference>
<gene>
    <name evidence="6" type="ORF">TELCIR_08741</name>
</gene>
<dbReference type="Gene3D" id="1.25.40.660">
    <property type="entry name" value="Vacuolar protein sorting-associated protein 35, helical subcomplex Vps35-C"/>
    <property type="match status" value="1"/>
</dbReference>
<evidence type="ECO:0000256" key="5">
    <source>
        <dbReference type="ARBA" id="ARBA00023136"/>
    </source>
</evidence>
<evidence type="ECO:0000256" key="4">
    <source>
        <dbReference type="ARBA" id="ARBA00022927"/>
    </source>
</evidence>
<sequence>MFGYGEIVVFSVFWWEKDLPSIFRDDVDFAQGMKNEATINAEQEKLLENATRVVKAESLEMKRCLDKGETMDALKHASQFLNELKTSELSPKFYYRLYMDAVSELQHLEAFLVDEHERDPKKIENLYECVQYAAAIVPRFVNDLPESDKEPRECDGTVSDAIHFVLVNFAEMNKLWVRMQHQGPSREREKREKDRMELRLEYLMECVIQVFGDDFHLATLNEFLRACGDLVPEVNVKNILIALIERLALFAANPDGPGIPADIQLFDIFSEQAKNFVKNRTEMPLEDIVSLYAALVSLAIKCYPNRPEFANTSFGSLKCILEEKKKTAIEPFDPVGRELMKLIRLPIDEYNNALKLAGLTEFVPVMETFKYHGRCLAASHIIQETEDFEDEQHLVARFVHLIQADTPDEQFLLLNNARKILGAGGKARIKYTLTPIIFELYKLILRFVDLKDEDNWEAKMRKMFMCAMGTIGALITTAEMSDLPLKLYLEGAMVADKVPLPDASSVVYEFISKAMSVFEDEIAESRERISAMSLIAGTMLEIKNLPSESWHTLAGQIVVAASAKMFKKADQVRTLCTVVSLYWKGQTADSDGMMRNGDKVVEVMKKAAKIAAQCLEPIVQQQLFVQIINTLLYYYEDNCLELYIYDWGFSYGCFKTEWLIKVTEDMLVELISRTKENAVQLDVWCGGVSITSLRKTELLRHKTRRRGTSPHRIIIYDYEYCDSILQAI</sequence>
<dbReference type="EMBL" id="KZ346656">
    <property type="protein sequence ID" value="PIO69432.1"/>
    <property type="molecule type" value="Genomic_DNA"/>
</dbReference>
<keyword evidence="5" id="KW-0472">Membrane</keyword>
<keyword evidence="7" id="KW-1185">Reference proteome</keyword>
<dbReference type="GO" id="GO:0005770">
    <property type="term" value="C:late endosome"/>
    <property type="evidence" value="ECO:0007669"/>
    <property type="project" value="TreeGrafter"/>
</dbReference>
<dbReference type="InterPro" id="IPR005378">
    <property type="entry name" value="Vps35"/>
</dbReference>
<evidence type="ECO:0000256" key="3">
    <source>
        <dbReference type="ARBA" id="ARBA00022448"/>
    </source>
</evidence>
<dbReference type="GO" id="GO:0030906">
    <property type="term" value="C:retromer, cargo-selective complex"/>
    <property type="evidence" value="ECO:0007669"/>
    <property type="project" value="InterPro"/>
</dbReference>
<organism evidence="6 7">
    <name type="scientific">Teladorsagia circumcincta</name>
    <name type="common">Brown stomach worm</name>
    <name type="synonym">Ostertagia circumcincta</name>
    <dbReference type="NCBI Taxonomy" id="45464"/>
    <lineage>
        <taxon>Eukaryota</taxon>
        <taxon>Metazoa</taxon>
        <taxon>Ecdysozoa</taxon>
        <taxon>Nematoda</taxon>
        <taxon>Chromadorea</taxon>
        <taxon>Rhabditida</taxon>
        <taxon>Rhabditina</taxon>
        <taxon>Rhabditomorpha</taxon>
        <taxon>Strongyloidea</taxon>
        <taxon>Trichostrongylidae</taxon>
        <taxon>Teladorsagia</taxon>
    </lineage>
</organism>
<feature type="non-terminal residue" evidence="6">
    <location>
        <position position="728"/>
    </location>
</feature>
<dbReference type="AlphaFoldDB" id="A0A2G9UI79"/>
<proteinExistence type="inferred from homology"/>
<evidence type="ECO:0000313" key="7">
    <source>
        <dbReference type="Proteomes" id="UP000230423"/>
    </source>
</evidence>
<dbReference type="Pfam" id="PF03635">
    <property type="entry name" value="Vps35"/>
    <property type="match status" value="3"/>
</dbReference>
<dbReference type="GO" id="GO:0005829">
    <property type="term" value="C:cytosol"/>
    <property type="evidence" value="ECO:0007669"/>
    <property type="project" value="GOC"/>
</dbReference>
<comment type="subcellular location">
    <subcellularLocation>
        <location evidence="1">Membrane</location>
        <topology evidence="1">Peripheral membrane protein</topology>
    </subcellularLocation>
</comment>
<dbReference type="PANTHER" id="PTHR11099:SF0">
    <property type="entry name" value="VACUOLAR PROTEIN SORTING-ASSOCIATED PROTEIN 35"/>
    <property type="match status" value="1"/>
</dbReference>
<protein>
    <submittedName>
        <fullName evidence="6">Vacuolar protein sorting-associated protein 35</fullName>
    </submittedName>
</protein>
<evidence type="ECO:0000256" key="1">
    <source>
        <dbReference type="ARBA" id="ARBA00004170"/>
    </source>
</evidence>
<dbReference type="PIRSF" id="PIRSF009375">
    <property type="entry name" value="Retromer_Vps35"/>
    <property type="match status" value="1"/>
</dbReference>
<evidence type="ECO:0000313" key="6">
    <source>
        <dbReference type="EMBL" id="PIO69432.1"/>
    </source>
</evidence>
<reference evidence="6 7" key="1">
    <citation type="submission" date="2015-09" db="EMBL/GenBank/DDBJ databases">
        <title>Draft genome of the parasitic nematode Teladorsagia circumcincta isolate WARC Sus (inbred).</title>
        <authorList>
            <person name="Mitreva M."/>
        </authorList>
    </citation>
    <scope>NUCLEOTIDE SEQUENCE [LARGE SCALE GENOMIC DNA]</scope>
    <source>
        <strain evidence="6 7">S</strain>
    </source>
</reference>
<name>A0A2G9UI79_TELCI</name>
<comment type="similarity">
    <text evidence="2">Belongs to the VPS35 family.</text>
</comment>
<evidence type="ECO:0000256" key="2">
    <source>
        <dbReference type="ARBA" id="ARBA00006536"/>
    </source>
</evidence>